<dbReference type="SUPFAM" id="SSF52540">
    <property type="entry name" value="P-loop containing nucleoside triphosphate hydrolases"/>
    <property type="match status" value="1"/>
</dbReference>
<dbReference type="GO" id="GO:0042148">
    <property type="term" value="P:DNA strand invasion"/>
    <property type="evidence" value="ECO:0007669"/>
    <property type="project" value="TreeGrafter"/>
</dbReference>
<sequence length="417" mass="45290">MKPRKRETGAQLLARLSSRIDLSSIDSDVFSKVPASSSSVSSASKIIEIYGAEGVGKTEMILHYIAKACLPSNWNGLSLPGLGAKVIFIDTEFKFSVFRLAIVLEKQILAILETLKLDNKNDFSMMRNTASSSLVGSSVAEGTDSKVGTLGLKENAVGDSEVSDKCTHEPAASKGGNIVMDCGRESVDAANKFDQPPASHTAECHGGITLEQSQSEKHTLLTAQEIEDLVQEALGECRVQVLRVVSSDQLFISLLALEHMLSHDPLLSLIVIDTVSAFYWSDKLGDLDNPGCIQSKMSPIANIISKYVSDFGVIFLVTKSALVNRKQDWVDQRDKYQSGCASSSTDDQSLKSGVGRSEIILSEHVEFLGKSWLQLGKKRLVLTRSVDRVGRVTRAVACTDWPGVKEFSCSDDGFQFS</sequence>
<dbReference type="Gene3D" id="3.40.50.300">
    <property type="entry name" value="P-loop containing nucleotide triphosphate hydrolases"/>
    <property type="match status" value="2"/>
</dbReference>
<evidence type="ECO:0000313" key="2">
    <source>
        <dbReference type="Proteomes" id="UP000678393"/>
    </source>
</evidence>
<dbReference type="InterPro" id="IPR027417">
    <property type="entry name" value="P-loop_NTPase"/>
</dbReference>
<accession>A0A8S3YLX5</accession>
<reference evidence="1" key="1">
    <citation type="submission" date="2021-04" db="EMBL/GenBank/DDBJ databases">
        <authorList>
            <consortium name="Molecular Ecology Group"/>
        </authorList>
    </citation>
    <scope>NUCLEOTIDE SEQUENCE</scope>
</reference>
<comment type="caution">
    <text evidence="1">The sequence shown here is derived from an EMBL/GenBank/DDBJ whole genome shotgun (WGS) entry which is preliminary data.</text>
</comment>
<protein>
    <submittedName>
        <fullName evidence="1">Uncharacterized protein</fullName>
    </submittedName>
</protein>
<name>A0A8S3YLX5_9EUPU</name>
<evidence type="ECO:0000313" key="1">
    <source>
        <dbReference type="EMBL" id="CAG5117854.1"/>
    </source>
</evidence>
<dbReference type="GO" id="GO:0000400">
    <property type="term" value="F:four-way junction DNA binding"/>
    <property type="evidence" value="ECO:0007669"/>
    <property type="project" value="TreeGrafter"/>
</dbReference>
<dbReference type="AlphaFoldDB" id="A0A8S3YLX5"/>
<dbReference type="GO" id="GO:0005657">
    <property type="term" value="C:replication fork"/>
    <property type="evidence" value="ECO:0007669"/>
    <property type="project" value="InterPro"/>
</dbReference>
<dbReference type="GO" id="GO:0033063">
    <property type="term" value="C:Rad51B-Rad51C-Rad51D-XRCC2 complex"/>
    <property type="evidence" value="ECO:0007669"/>
    <property type="project" value="InterPro"/>
</dbReference>
<proteinExistence type="predicted"/>
<dbReference type="Proteomes" id="UP000678393">
    <property type="component" value="Unassembled WGS sequence"/>
</dbReference>
<keyword evidence="2" id="KW-1185">Reference proteome</keyword>
<dbReference type="PANTHER" id="PTHR46644:SF2">
    <property type="entry name" value="DNA REPAIR PROTEIN XRCC2"/>
    <property type="match status" value="1"/>
</dbReference>
<dbReference type="EMBL" id="CAJHNH020000462">
    <property type="protein sequence ID" value="CAG5117854.1"/>
    <property type="molecule type" value="Genomic_DNA"/>
</dbReference>
<organism evidence="1 2">
    <name type="scientific">Candidula unifasciata</name>
    <dbReference type="NCBI Taxonomy" id="100452"/>
    <lineage>
        <taxon>Eukaryota</taxon>
        <taxon>Metazoa</taxon>
        <taxon>Spiralia</taxon>
        <taxon>Lophotrochozoa</taxon>
        <taxon>Mollusca</taxon>
        <taxon>Gastropoda</taxon>
        <taxon>Heterobranchia</taxon>
        <taxon>Euthyneura</taxon>
        <taxon>Panpulmonata</taxon>
        <taxon>Eupulmonata</taxon>
        <taxon>Stylommatophora</taxon>
        <taxon>Helicina</taxon>
        <taxon>Helicoidea</taxon>
        <taxon>Geomitridae</taxon>
        <taxon>Candidula</taxon>
    </lineage>
</organism>
<gene>
    <name evidence="1" type="ORF">CUNI_LOCUS3412</name>
</gene>
<dbReference type="GO" id="GO:0000724">
    <property type="term" value="P:double-strand break repair via homologous recombination"/>
    <property type="evidence" value="ECO:0007669"/>
    <property type="project" value="InterPro"/>
</dbReference>
<dbReference type="OrthoDB" id="420422at2759"/>
<dbReference type="InterPro" id="IPR030547">
    <property type="entry name" value="XRCC2"/>
</dbReference>
<dbReference type="GO" id="GO:0005813">
    <property type="term" value="C:centrosome"/>
    <property type="evidence" value="ECO:0007669"/>
    <property type="project" value="TreeGrafter"/>
</dbReference>
<dbReference type="PANTHER" id="PTHR46644">
    <property type="entry name" value="DNA REPAIR PROTEIN XRCC2"/>
    <property type="match status" value="1"/>
</dbReference>